<gene>
    <name evidence="1" type="ORF">JOF56_001902</name>
</gene>
<evidence type="ECO:0000313" key="2">
    <source>
        <dbReference type="Proteomes" id="UP001519332"/>
    </source>
</evidence>
<reference evidence="1 2" key="1">
    <citation type="submission" date="2021-03" db="EMBL/GenBank/DDBJ databases">
        <title>Sequencing the genomes of 1000 actinobacteria strains.</title>
        <authorList>
            <person name="Klenk H.-P."/>
        </authorList>
    </citation>
    <scope>NUCLEOTIDE SEQUENCE [LARGE SCALE GENOMIC DNA]</scope>
    <source>
        <strain evidence="1 2">DSM 46670</strain>
    </source>
</reference>
<dbReference type="Pfam" id="PF13671">
    <property type="entry name" value="AAA_33"/>
    <property type="match status" value="1"/>
</dbReference>
<keyword evidence="2" id="KW-1185">Reference proteome</keyword>
<dbReference type="RefSeq" id="WP_245378208.1">
    <property type="nucleotide sequence ID" value="NZ_JAGINW010000001.1"/>
</dbReference>
<dbReference type="EMBL" id="JAGINW010000001">
    <property type="protein sequence ID" value="MBP2321517.1"/>
    <property type="molecule type" value="Genomic_DNA"/>
</dbReference>
<keyword evidence="1" id="KW-0547">Nucleotide-binding</keyword>
<evidence type="ECO:0000313" key="1">
    <source>
        <dbReference type="EMBL" id="MBP2321517.1"/>
    </source>
</evidence>
<name>A0ABS4TAR9_9PSEU</name>
<comment type="caution">
    <text evidence="1">The sequence shown here is derived from an EMBL/GenBank/DDBJ whole genome shotgun (WGS) entry which is preliminary data.</text>
</comment>
<protein>
    <submittedName>
        <fullName evidence="1">Energy-coupling factor transporter ATP-binding protein EcfA2</fullName>
    </submittedName>
</protein>
<accession>A0ABS4TAR9</accession>
<proteinExistence type="predicted"/>
<dbReference type="Proteomes" id="UP001519332">
    <property type="component" value="Unassembled WGS sequence"/>
</dbReference>
<organism evidence="1 2">
    <name type="scientific">Kibdelosporangium banguiense</name>
    <dbReference type="NCBI Taxonomy" id="1365924"/>
    <lineage>
        <taxon>Bacteria</taxon>
        <taxon>Bacillati</taxon>
        <taxon>Actinomycetota</taxon>
        <taxon>Actinomycetes</taxon>
        <taxon>Pseudonocardiales</taxon>
        <taxon>Pseudonocardiaceae</taxon>
        <taxon>Kibdelosporangium</taxon>
    </lineage>
</organism>
<dbReference type="GO" id="GO:0005524">
    <property type="term" value="F:ATP binding"/>
    <property type="evidence" value="ECO:0007669"/>
    <property type="project" value="UniProtKB-KW"/>
</dbReference>
<dbReference type="Gene3D" id="3.40.50.300">
    <property type="entry name" value="P-loop containing nucleotide triphosphate hydrolases"/>
    <property type="match status" value="1"/>
</dbReference>
<dbReference type="SUPFAM" id="SSF52540">
    <property type="entry name" value="P-loop containing nucleoside triphosphate hydrolases"/>
    <property type="match status" value="1"/>
</dbReference>
<dbReference type="InterPro" id="IPR027417">
    <property type="entry name" value="P-loop_NTPase"/>
</dbReference>
<sequence length="171" mass="18923">MEAPPRLGGVRVLAIDGPSGSGKSTLAREVVAQHPGCVLVSTDDFATWDDPVSWWPRLENGVFTPLANGRPGRYQRMEWPGGVPRLGEWVTVEIPEILVIEGVSAGRRAVHDRLSCLVWVDFTCASARLERAVARDGERSRPHLRRWQQFESGWFAVDDPAARAGLKFHTG</sequence>
<keyword evidence="1" id="KW-0067">ATP-binding</keyword>